<dbReference type="EMBL" id="CP003221">
    <property type="protein sequence ID" value="EGJ48883.1"/>
    <property type="molecule type" value="Genomic_DNA"/>
</dbReference>
<evidence type="ECO:0000313" key="4">
    <source>
        <dbReference type="EMBL" id="EGJ48883.1"/>
    </source>
</evidence>
<dbReference type="Gene3D" id="3.30.70.1020">
    <property type="entry name" value="Trehalose-6-phosphate phosphatase related protein, domain 2"/>
    <property type="match status" value="1"/>
</dbReference>
<dbReference type="InterPro" id="IPR005195">
    <property type="entry name" value="Glyco_hydro_65_M"/>
</dbReference>
<dbReference type="Proteomes" id="UP000007844">
    <property type="component" value="Chromosome"/>
</dbReference>
<dbReference type="Gene3D" id="3.40.50.1000">
    <property type="entry name" value="HAD superfamily/HAD-like"/>
    <property type="match status" value="1"/>
</dbReference>
<dbReference type="InterPro" id="IPR023214">
    <property type="entry name" value="HAD_sf"/>
</dbReference>
<dbReference type="InterPro" id="IPR036412">
    <property type="entry name" value="HAD-like_sf"/>
</dbReference>
<dbReference type="GO" id="GO:0030246">
    <property type="term" value="F:carbohydrate binding"/>
    <property type="evidence" value="ECO:0007669"/>
    <property type="project" value="InterPro"/>
</dbReference>
<evidence type="ECO:0000259" key="1">
    <source>
        <dbReference type="Pfam" id="PF03632"/>
    </source>
</evidence>
<accession>F3YVS5</accession>
<dbReference type="KEGG" id="daf:Desaf_0530"/>
<dbReference type="InterPro" id="IPR011013">
    <property type="entry name" value="Gal_mutarotase_sf_dom"/>
</dbReference>
<dbReference type="InterPro" id="IPR005196">
    <property type="entry name" value="Glyco_hydro_65_N"/>
</dbReference>
<dbReference type="GO" id="GO:0004553">
    <property type="term" value="F:hydrolase activity, hydrolyzing O-glycosyl compounds"/>
    <property type="evidence" value="ECO:0007669"/>
    <property type="project" value="TreeGrafter"/>
</dbReference>
<dbReference type="Pfam" id="PF03633">
    <property type="entry name" value="Glyco_hydro_65C"/>
    <property type="match status" value="1"/>
</dbReference>
<feature type="domain" description="Glycoside hydrolase family 65 C-terminal" evidence="2">
    <location>
        <begin position="1019"/>
        <end position="1082"/>
    </location>
</feature>
<dbReference type="PANTHER" id="PTHR11051:SF8">
    <property type="entry name" value="PROTEIN-GLUCOSYLGALACTOSYLHYDROXYLYSINE GLUCOSIDASE"/>
    <property type="match status" value="1"/>
</dbReference>
<dbReference type="NCBIfam" id="TIGR01484">
    <property type="entry name" value="HAD-SF-IIB"/>
    <property type="match status" value="1"/>
</dbReference>
<dbReference type="Gene3D" id="1.50.10.10">
    <property type="match status" value="1"/>
</dbReference>
<reference evidence="4 5" key="1">
    <citation type="journal article" date="2011" name="J. Bacteriol.">
        <title>Genome sequence of the mercury-methylating and pleomorphic Desulfovibrio africanus Strain Walvis Bay.</title>
        <authorList>
            <person name="Brown S.D."/>
            <person name="Wall J.D."/>
            <person name="Kucken A.M."/>
            <person name="Gilmour C.C."/>
            <person name="Podar M."/>
            <person name="Brandt C.C."/>
            <person name="Teshima H."/>
            <person name="Detter J.C."/>
            <person name="Han C.S."/>
            <person name="Land M.L."/>
            <person name="Lucas S."/>
            <person name="Han J."/>
            <person name="Pennacchio L."/>
            <person name="Nolan M."/>
            <person name="Pitluck S."/>
            <person name="Woyke T."/>
            <person name="Goodwin L."/>
            <person name="Palumbo A.V."/>
            <person name="Elias D.A."/>
        </authorList>
    </citation>
    <scope>NUCLEOTIDE SEQUENCE [LARGE SCALE GENOMIC DNA]</scope>
    <source>
        <strain evidence="4 5">Walvis Bay</strain>
    </source>
</reference>
<dbReference type="SUPFAM" id="SSF74650">
    <property type="entry name" value="Galactose mutarotase-like"/>
    <property type="match status" value="1"/>
</dbReference>
<evidence type="ECO:0000259" key="3">
    <source>
        <dbReference type="Pfam" id="PF03636"/>
    </source>
</evidence>
<dbReference type="STRING" id="690850.Desaf_0530"/>
<sequence>MNRESANHKTLPSALDRLDEIIARSDGRELALFLDYDGTLTPIVSKPEQAILSKCMRKAVKQLAEETTVGVISGRALADVRKHMDLPGLAYAGDHGFSMLAPDGRPMDYEPAKEFLPDVRQAAEELEERLADIPGSQVERKDFSMAVHFRNVAEADMDRLRKAVEGVENKYPKLRFSGGKMIYDIKPRMDWDKGRALNHILESLGLGDGKALPVYIGDDTTDEDAFRAIKGRGVPILVAENPEGTEADYLLLDPSEVEHFLGRLLDRLREIREPEGPEALGSKAGARDYGEWGLVYDDYRPGQEGLREALTALGNGYFVTRGACFWASDDGTHYPGTYLAGGYDRLESEIRSKALTNEDLVNMPNWLHLSFRRPGGEWFAPKPEDLSGYRLLLDMESGLSVRTFTWVDAEGRRTKVEERRLVHMRYMHVAAQCVTFTPLDWSGELEFRSALDGGVTNNGVERYRELAGKHLEVLETGAVDRETVWIKVRTVQSRLEVAMALRTRAFHGDGGAERLECSMVGENGFVGQTFRLRLEQHRPTHVQKAMTVFTSRDRAIAEAGLAVRESIGRVIDFEPLLADHALIWKQIWSYFDIRFKLKADDRDRFQMILHLYTFHLLQTSSPHTRAIDAGVPSRGWHGEAYRGHVFWDELFIFPLLNFRIPEITRSLLMYRYRRLREARAMAKDAGHSGAMYPWQSGSSGREESQLLHLNPKSGQWGPDNSRLQRHVNAAIAFNISQYYQVTGDLEFMAFYGLEMLLEIARFWAAVCVWNQEMERYEIKGVMGPDEYHEGYPWRDEPGLDNNFYTNLMAVWTLDEALRLLDLMPEDVASEVSERVYLHKDELQHWEHITERMRLVFLDTPEGQVPAQFEHYDRLEEFDWQGYRQKYGDIQRLDRVLKAEGDTPNRYKASKQADALMVLYLFSREEIERLFSQLGYPFDPAMIPRTIEYYLARTSHGSTLSFVVHARVLSRLDRRKSWSLFCDALKSDVEDIQGGTTPEGIHAGAMAGAVDIIQRGYTDMEMRGDVLWFNPRIPEPMERMKTRIRFRGHSLQIEVTEDLLTVTACRTAMQPIRIGYKNRVYTLQSGDVRRIKLVGG</sequence>
<organism evidence="4 5">
    <name type="scientific">Desulfocurvibacter africanus subsp. africanus str. Walvis Bay</name>
    <dbReference type="NCBI Taxonomy" id="690850"/>
    <lineage>
        <taxon>Bacteria</taxon>
        <taxon>Pseudomonadati</taxon>
        <taxon>Thermodesulfobacteriota</taxon>
        <taxon>Desulfovibrionia</taxon>
        <taxon>Desulfovibrionales</taxon>
        <taxon>Desulfovibrionaceae</taxon>
        <taxon>Desulfocurvibacter</taxon>
    </lineage>
</organism>
<evidence type="ECO:0000259" key="2">
    <source>
        <dbReference type="Pfam" id="PF03633"/>
    </source>
</evidence>
<dbReference type="Gene3D" id="2.60.420.10">
    <property type="entry name" value="Maltose phosphorylase, domain 3"/>
    <property type="match status" value="1"/>
</dbReference>
<dbReference type="AlphaFoldDB" id="F3YVS5"/>
<dbReference type="InterPro" id="IPR012341">
    <property type="entry name" value="6hp_glycosidase-like_sf"/>
</dbReference>
<gene>
    <name evidence="4" type="ORF">Desaf_0530</name>
</gene>
<dbReference type="RefSeq" id="WP_014258724.1">
    <property type="nucleotide sequence ID" value="NC_016629.1"/>
</dbReference>
<dbReference type="InterPro" id="IPR005194">
    <property type="entry name" value="Glyco_hydro_65_C"/>
</dbReference>
<dbReference type="eggNOG" id="COG1877">
    <property type="taxonomic scope" value="Bacteria"/>
</dbReference>
<dbReference type="Pfam" id="PF03636">
    <property type="entry name" value="Glyco_hydro_65N"/>
    <property type="match status" value="1"/>
</dbReference>
<keyword evidence="5" id="KW-1185">Reference proteome</keyword>
<proteinExistence type="predicted"/>
<dbReference type="NCBIfam" id="TIGR00685">
    <property type="entry name" value="T6PP"/>
    <property type="match status" value="1"/>
</dbReference>
<dbReference type="Pfam" id="PF02358">
    <property type="entry name" value="Trehalose_PPase"/>
    <property type="match status" value="1"/>
</dbReference>
<dbReference type="InterPro" id="IPR037018">
    <property type="entry name" value="GH65_N"/>
</dbReference>
<feature type="domain" description="Glycoside hydrolase family 65 N-terminal" evidence="3">
    <location>
        <begin position="296"/>
        <end position="552"/>
    </location>
</feature>
<dbReference type="HOGENOM" id="CLU_006285_1_0_7"/>
<dbReference type="SUPFAM" id="SSF56784">
    <property type="entry name" value="HAD-like"/>
    <property type="match status" value="1"/>
</dbReference>
<dbReference type="eggNOG" id="COG1554">
    <property type="taxonomic scope" value="Bacteria"/>
</dbReference>
<feature type="domain" description="Glycoside hydrolase family 65 central catalytic" evidence="1">
    <location>
        <begin position="613"/>
        <end position="1009"/>
    </location>
</feature>
<dbReference type="CDD" id="cd01627">
    <property type="entry name" value="HAD_TPP"/>
    <property type="match status" value="1"/>
</dbReference>
<dbReference type="GO" id="GO:0016757">
    <property type="term" value="F:glycosyltransferase activity"/>
    <property type="evidence" value="ECO:0007669"/>
    <property type="project" value="UniProtKB-ARBA"/>
</dbReference>
<dbReference type="GO" id="GO:0016791">
    <property type="term" value="F:phosphatase activity"/>
    <property type="evidence" value="ECO:0007669"/>
    <property type="project" value="UniProtKB-ARBA"/>
</dbReference>
<dbReference type="InterPro" id="IPR008928">
    <property type="entry name" value="6-hairpin_glycosidase_sf"/>
</dbReference>
<protein>
    <submittedName>
        <fullName evidence="4">Trehalose-phosphatase</fullName>
    </submittedName>
</protein>
<dbReference type="Pfam" id="PF03632">
    <property type="entry name" value="Glyco_hydro_65m"/>
    <property type="match status" value="1"/>
</dbReference>
<dbReference type="PANTHER" id="PTHR11051">
    <property type="entry name" value="GLYCOSYL HYDROLASE-RELATED"/>
    <property type="match status" value="1"/>
</dbReference>
<dbReference type="GO" id="GO:0005992">
    <property type="term" value="P:trehalose biosynthetic process"/>
    <property type="evidence" value="ECO:0007669"/>
    <property type="project" value="InterPro"/>
</dbReference>
<evidence type="ECO:0000313" key="5">
    <source>
        <dbReference type="Proteomes" id="UP000007844"/>
    </source>
</evidence>
<dbReference type="FunFam" id="1.50.10.10:FF:000053">
    <property type="entry name" value="Putative glycosyl hydrolase"/>
    <property type="match status" value="1"/>
</dbReference>
<dbReference type="InterPro" id="IPR006379">
    <property type="entry name" value="HAD-SF_hydro_IIB"/>
</dbReference>
<dbReference type="InterPro" id="IPR003337">
    <property type="entry name" value="Trehalose_PPase"/>
</dbReference>
<dbReference type="Gene3D" id="2.70.98.40">
    <property type="entry name" value="Glycoside hydrolase, family 65, N-terminal domain"/>
    <property type="match status" value="1"/>
</dbReference>
<dbReference type="SUPFAM" id="SSF48208">
    <property type="entry name" value="Six-hairpin glycosidases"/>
    <property type="match status" value="1"/>
</dbReference>
<name>F3YVS5_DESAF</name>